<dbReference type="GeneID" id="60059172"/>
<dbReference type="GO" id="GO:0005886">
    <property type="term" value="C:plasma membrane"/>
    <property type="evidence" value="ECO:0007669"/>
    <property type="project" value="UniProtKB-SubCell"/>
</dbReference>
<dbReference type="GO" id="GO:0000917">
    <property type="term" value="P:division septum assembly"/>
    <property type="evidence" value="ECO:0007669"/>
    <property type="project" value="UniProtKB-KW"/>
</dbReference>
<dbReference type="Proteomes" id="UP000487649">
    <property type="component" value="Unassembled WGS sequence"/>
</dbReference>
<name>A0A173T5Q5_9FIRM</name>
<accession>A0A173T5Q5</accession>
<evidence type="ECO:0000313" key="6">
    <source>
        <dbReference type="EMBL" id="MTK22386.1"/>
    </source>
</evidence>
<dbReference type="RefSeq" id="WP_006785356.1">
    <property type="nucleotide sequence ID" value="NZ_CABJBH010000001.1"/>
</dbReference>
<keyword evidence="5" id="KW-0131">Cell cycle</keyword>
<keyword evidence="4" id="KW-0472">Membrane</keyword>
<organism evidence="6 7">
    <name type="scientific">Turicibacter sanguinis</name>
    <dbReference type="NCBI Taxonomy" id="154288"/>
    <lineage>
        <taxon>Bacteria</taxon>
        <taxon>Bacillati</taxon>
        <taxon>Bacillota</taxon>
        <taxon>Erysipelotrichia</taxon>
        <taxon>Erysipelotrichales</taxon>
        <taxon>Turicibacteraceae</taxon>
        <taxon>Turicibacter</taxon>
    </lineage>
</organism>
<evidence type="ECO:0000256" key="5">
    <source>
        <dbReference type="ARBA" id="ARBA00023210"/>
    </source>
</evidence>
<dbReference type="InterPro" id="IPR010379">
    <property type="entry name" value="EzrA"/>
</dbReference>
<protein>
    <submittedName>
        <fullName evidence="6">Selenide, water dikinase</fullName>
    </submittedName>
</protein>
<keyword evidence="3" id="KW-1133">Transmembrane helix</keyword>
<keyword evidence="5" id="KW-0717">Septation</keyword>
<comment type="caution">
    <text evidence="6">The sequence shown here is derived from an EMBL/GenBank/DDBJ whole genome shotgun (WGS) entry which is preliminary data.</text>
</comment>
<dbReference type="AlphaFoldDB" id="A0A173T5Q5"/>
<evidence type="ECO:0000256" key="3">
    <source>
        <dbReference type="ARBA" id="ARBA00022989"/>
    </source>
</evidence>
<dbReference type="Pfam" id="PF06160">
    <property type="entry name" value="EzrA"/>
    <property type="match status" value="1"/>
</dbReference>
<dbReference type="Gene3D" id="1.20.58.60">
    <property type="match status" value="1"/>
</dbReference>
<evidence type="ECO:0000313" key="7">
    <source>
        <dbReference type="Proteomes" id="UP000487649"/>
    </source>
</evidence>
<dbReference type="EMBL" id="WMQE01000037">
    <property type="protein sequence ID" value="MTK22386.1"/>
    <property type="molecule type" value="Genomic_DNA"/>
</dbReference>
<sequence>MGDFKLILLIVMVIVLVTVLLYSIIIVSKKKQYYTKIDELDYFKHEISNKTVPFELAKLRSTKKSERIVKMVQQWEQRWGKLEAQFITVTEQIIYAEELVSQRSFSEVDELLEETHQQLEGLNQEVEGLLNEIKELKKSEERSRSNVLGLKEHFEQLKIQYEGEIDQFTEFKEEIKQLFKDIESLFFKFNECMEDCNYDVADETIATIKIEMEKVTIIFDRVPIYLTSIKTEIRPLLKDVLKSYENLTQSGVYLKHLEIEETISIYKEQLSQMTDLIKQFEFEQIETRLMEMSQDAKQMITFMKKELEIQDSLTAGLKEVKESISKMNKQADHLSQRYDNIKSNYTLPEEDEDNFNFILNEVKIITNKYEFLEKNAQQKQTANSILCRELDEILNQMDEIEQQLNIFEHEIENLYAGEKEARQRALKLLKAFNDLKGYYQQVKLPVKNDEIKQMMGSANQMMMSLFETIGQMPINITAIEEQLKTAEDMIQMLSFKVEKEVQQLKLAERLMVYGHRYIGREGMYVVDLTIAEDQFRQGNYETVIHNMKDLIKTLEGSAFDFTFDQFKQELDCYLL</sequence>
<reference evidence="6 7" key="1">
    <citation type="journal article" date="2019" name="Nat. Med.">
        <title>A library of human gut bacterial isolates paired with longitudinal multiomics data enables mechanistic microbiome research.</title>
        <authorList>
            <person name="Poyet M."/>
            <person name="Groussin M."/>
            <person name="Gibbons S.M."/>
            <person name="Avila-Pacheco J."/>
            <person name="Jiang X."/>
            <person name="Kearney S.M."/>
            <person name="Perrotta A.R."/>
            <person name="Berdy B."/>
            <person name="Zhao S."/>
            <person name="Lieberman T.D."/>
            <person name="Swanson P.K."/>
            <person name="Smith M."/>
            <person name="Roesemann S."/>
            <person name="Alexander J.E."/>
            <person name="Rich S.A."/>
            <person name="Livny J."/>
            <person name="Vlamakis H."/>
            <person name="Clish C."/>
            <person name="Bullock K."/>
            <person name="Deik A."/>
            <person name="Scott J."/>
            <person name="Pierce K.A."/>
            <person name="Xavier R.J."/>
            <person name="Alm E.J."/>
        </authorList>
    </citation>
    <scope>NUCLEOTIDE SEQUENCE [LARGE SCALE GENOMIC DNA]</scope>
    <source>
        <strain evidence="6 7">BIOML-A198</strain>
    </source>
</reference>
<keyword evidence="2" id="KW-0812">Transmembrane</keyword>
<dbReference type="GO" id="GO:0000921">
    <property type="term" value="P:septin ring assembly"/>
    <property type="evidence" value="ECO:0007669"/>
    <property type="project" value="InterPro"/>
</dbReference>
<evidence type="ECO:0000256" key="2">
    <source>
        <dbReference type="ARBA" id="ARBA00022692"/>
    </source>
</evidence>
<dbReference type="GO" id="GO:0005940">
    <property type="term" value="C:septin ring"/>
    <property type="evidence" value="ECO:0007669"/>
    <property type="project" value="InterPro"/>
</dbReference>
<keyword evidence="5" id="KW-0132">Cell division</keyword>
<gene>
    <name evidence="6" type="ORF">GMA92_13285</name>
</gene>
<evidence type="ECO:0000256" key="1">
    <source>
        <dbReference type="ARBA" id="ARBA00004162"/>
    </source>
</evidence>
<comment type="subcellular location">
    <subcellularLocation>
        <location evidence="1">Cell membrane</location>
        <topology evidence="1">Single-pass membrane protein</topology>
    </subcellularLocation>
</comment>
<evidence type="ECO:0000256" key="4">
    <source>
        <dbReference type="ARBA" id="ARBA00023136"/>
    </source>
</evidence>
<proteinExistence type="predicted"/>
<dbReference type="OrthoDB" id="1654473at2"/>